<keyword evidence="2" id="KW-1185">Reference proteome</keyword>
<reference evidence="1 2" key="1">
    <citation type="journal article" date="2021" name="Microb. Ecol.">
        <title>Candidatus Mesenet longicola: Novel Endosymbionts of Brontispa longissima that Induce Cytoplasmic Incompatibility.</title>
        <authorList>
            <person name="Takano S."/>
            <person name="Gotoh Y."/>
            <person name="Hayashi T."/>
        </authorList>
    </citation>
    <scope>NUCLEOTIDE SEQUENCE [LARGE SCALE GENOMIC DNA]</scope>
    <source>
        <strain evidence="1">L5</strain>
    </source>
</reference>
<evidence type="ECO:0000313" key="2">
    <source>
        <dbReference type="Proteomes" id="UP000637906"/>
    </source>
</evidence>
<protein>
    <submittedName>
        <fullName evidence="1">Uncharacterized protein</fullName>
    </submittedName>
</protein>
<name>A0A8J3HUG9_9RICK</name>
<proteinExistence type="predicted"/>
<dbReference type="AlphaFoldDB" id="A0A8J3HUG9"/>
<evidence type="ECO:0000313" key="1">
    <source>
        <dbReference type="EMBL" id="GHM59467.1"/>
    </source>
</evidence>
<gene>
    <name evidence="1" type="ORF">sL5_04600</name>
</gene>
<accession>A0A8J3HUG9</accession>
<dbReference type="EMBL" id="BNGU01000014">
    <property type="protein sequence ID" value="GHM59467.1"/>
    <property type="molecule type" value="Genomic_DNA"/>
</dbReference>
<dbReference type="Proteomes" id="UP000637906">
    <property type="component" value="Unassembled WGS sequence"/>
</dbReference>
<organism evidence="1 2">
    <name type="scientific">Candidatus Mesenet longicola</name>
    <dbReference type="NCBI Taxonomy" id="1892558"/>
    <lineage>
        <taxon>Bacteria</taxon>
        <taxon>Pseudomonadati</taxon>
        <taxon>Pseudomonadota</taxon>
        <taxon>Alphaproteobacteria</taxon>
        <taxon>Rickettsiales</taxon>
        <taxon>Anaplasmataceae</taxon>
        <taxon>Candidatus Mesenet</taxon>
    </lineage>
</organism>
<sequence>MIGKTQGKIDDQTSLKEVIERKLNLKDNETLRNYYGTFESEFKDNYEFFISGHFSRHFDRSSLKDKIIILTLKEYYLSCPFLLQSDLADDILEPVLKEIK</sequence>
<comment type="caution">
    <text evidence="1">The sequence shown here is derived from an EMBL/GenBank/DDBJ whole genome shotgun (WGS) entry which is preliminary data.</text>
</comment>